<evidence type="ECO:0000256" key="8">
    <source>
        <dbReference type="ARBA" id="ARBA00023163"/>
    </source>
</evidence>
<dbReference type="InterPro" id="IPR048538">
    <property type="entry name" value="Rrn7_cyclin_C"/>
</dbReference>
<dbReference type="GO" id="GO:0042790">
    <property type="term" value="P:nucleolar large rRNA transcription by RNA polymerase I"/>
    <property type="evidence" value="ECO:0007669"/>
    <property type="project" value="TreeGrafter"/>
</dbReference>
<evidence type="ECO:0000256" key="1">
    <source>
        <dbReference type="ARBA" id="ARBA00004604"/>
    </source>
</evidence>
<dbReference type="GO" id="GO:0070860">
    <property type="term" value="C:RNA polymerase I core factor complex"/>
    <property type="evidence" value="ECO:0007669"/>
    <property type="project" value="InterPro"/>
</dbReference>
<keyword evidence="6" id="KW-0805">Transcription regulation</keyword>
<feature type="compositionally biased region" description="Acidic residues" evidence="10">
    <location>
        <begin position="170"/>
        <end position="188"/>
    </location>
</feature>
<dbReference type="Pfam" id="PF20645">
    <property type="entry name" value="Rrn7_cyclin_C"/>
    <property type="match status" value="1"/>
</dbReference>
<dbReference type="PANTHER" id="PTHR31576">
    <property type="entry name" value="TATA BOX-BINDING PROTEIN-ASSOCIATED FACTOR RNA POLYMERASE I SUBUNIT B"/>
    <property type="match status" value="1"/>
</dbReference>
<comment type="caution">
    <text evidence="13">The sequence shown here is derived from an EMBL/GenBank/DDBJ whole genome shotgun (WGS) entry which is preliminary data.</text>
</comment>
<keyword evidence="4" id="KW-0863">Zinc-finger</keyword>
<feature type="domain" description="Rrn7/TAF1B N-terminal cyclin" evidence="11">
    <location>
        <begin position="85"/>
        <end position="265"/>
    </location>
</feature>
<dbReference type="AlphaFoldDB" id="A0AAD7CV96"/>
<comment type="subcellular location">
    <subcellularLocation>
        <location evidence="1">Nucleus</location>
        <location evidence="1">Nucleolus</location>
    </subcellularLocation>
</comment>
<name>A0AAD7CV96_MYCRO</name>
<evidence type="ECO:0000313" key="13">
    <source>
        <dbReference type="EMBL" id="KAJ7665533.1"/>
    </source>
</evidence>
<keyword evidence="5" id="KW-0862">Zinc</keyword>
<feature type="domain" description="Rrn7/TAF1B C-terminal cyclin" evidence="12">
    <location>
        <begin position="287"/>
        <end position="464"/>
    </location>
</feature>
<evidence type="ECO:0000259" key="11">
    <source>
        <dbReference type="Pfam" id="PF20644"/>
    </source>
</evidence>
<keyword evidence="9" id="KW-0539">Nucleus</keyword>
<evidence type="ECO:0000256" key="7">
    <source>
        <dbReference type="ARBA" id="ARBA00023125"/>
    </source>
</evidence>
<evidence type="ECO:0000256" key="10">
    <source>
        <dbReference type="SAM" id="MobiDB-lite"/>
    </source>
</evidence>
<dbReference type="PANTHER" id="PTHR31576:SF2">
    <property type="entry name" value="TATA BOX-BINDING PROTEIN-ASSOCIATED FACTOR RNA POLYMERASE I SUBUNIT B"/>
    <property type="match status" value="1"/>
</dbReference>
<dbReference type="GO" id="GO:0001164">
    <property type="term" value="F:RNA polymerase I core promoter sequence-specific DNA binding"/>
    <property type="evidence" value="ECO:0007669"/>
    <property type="project" value="InterPro"/>
</dbReference>
<organism evidence="13 14">
    <name type="scientific">Mycena rosella</name>
    <name type="common">Pink bonnet</name>
    <name type="synonym">Agaricus rosellus</name>
    <dbReference type="NCBI Taxonomy" id="1033263"/>
    <lineage>
        <taxon>Eukaryota</taxon>
        <taxon>Fungi</taxon>
        <taxon>Dikarya</taxon>
        <taxon>Basidiomycota</taxon>
        <taxon>Agaricomycotina</taxon>
        <taxon>Agaricomycetes</taxon>
        <taxon>Agaricomycetidae</taxon>
        <taxon>Agaricales</taxon>
        <taxon>Marasmiineae</taxon>
        <taxon>Mycenaceae</taxon>
        <taxon>Mycena</taxon>
    </lineage>
</organism>
<evidence type="ECO:0000259" key="12">
    <source>
        <dbReference type="Pfam" id="PF20645"/>
    </source>
</evidence>
<dbReference type="EMBL" id="JARKIE010000216">
    <property type="protein sequence ID" value="KAJ7665533.1"/>
    <property type="molecule type" value="Genomic_DNA"/>
</dbReference>
<evidence type="ECO:0008006" key="15">
    <source>
        <dbReference type="Google" id="ProtNLM"/>
    </source>
</evidence>
<dbReference type="Pfam" id="PF20644">
    <property type="entry name" value="Rrn7_cyclin_N"/>
    <property type="match status" value="1"/>
</dbReference>
<evidence type="ECO:0000256" key="3">
    <source>
        <dbReference type="ARBA" id="ARBA00022723"/>
    </source>
</evidence>
<evidence type="ECO:0000256" key="6">
    <source>
        <dbReference type="ARBA" id="ARBA00023015"/>
    </source>
</evidence>
<gene>
    <name evidence="13" type="ORF">B0H17DRAFT_1336528</name>
</gene>
<protein>
    <recommendedName>
        <fullName evidence="15">RRN7-type domain-containing protein</fullName>
    </recommendedName>
</protein>
<reference evidence="13" key="1">
    <citation type="submission" date="2023-03" db="EMBL/GenBank/DDBJ databases">
        <title>Massive genome expansion in bonnet fungi (Mycena s.s.) driven by repeated elements and novel gene families across ecological guilds.</title>
        <authorList>
            <consortium name="Lawrence Berkeley National Laboratory"/>
            <person name="Harder C.B."/>
            <person name="Miyauchi S."/>
            <person name="Viragh M."/>
            <person name="Kuo A."/>
            <person name="Thoen E."/>
            <person name="Andreopoulos B."/>
            <person name="Lu D."/>
            <person name="Skrede I."/>
            <person name="Drula E."/>
            <person name="Henrissat B."/>
            <person name="Morin E."/>
            <person name="Kohler A."/>
            <person name="Barry K."/>
            <person name="LaButti K."/>
            <person name="Morin E."/>
            <person name="Salamov A."/>
            <person name="Lipzen A."/>
            <person name="Mereny Z."/>
            <person name="Hegedus B."/>
            <person name="Baldrian P."/>
            <person name="Stursova M."/>
            <person name="Weitz H."/>
            <person name="Taylor A."/>
            <person name="Grigoriev I.V."/>
            <person name="Nagy L.G."/>
            <person name="Martin F."/>
            <person name="Kauserud H."/>
        </authorList>
    </citation>
    <scope>NUCLEOTIDE SEQUENCE</scope>
    <source>
        <strain evidence="13">CBHHK067</strain>
    </source>
</reference>
<evidence type="ECO:0000256" key="4">
    <source>
        <dbReference type="ARBA" id="ARBA00022771"/>
    </source>
</evidence>
<keyword evidence="8" id="KW-0804">Transcription</keyword>
<dbReference type="Proteomes" id="UP001221757">
    <property type="component" value="Unassembled WGS sequence"/>
</dbReference>
<comment type="similarity">
    <text evidence="2">Belongs to the RRN7/TAF1B family.</text>
</comment>
<keyword evidence="3" id="KW-0479">Metal-binding</keyword>
<evidence type="ECO:0000256" key="5">
    <source>
        <dbReference type="ARBA" id="ARBA00022833"/>
    </source>
</evidence>
<accession>A0AAD7CV96</accession>
<dbReference type="InterPro" id="IPR048540">
    <property type="entry name" value="Rrn7_cyclin_N"/>
</dbReference>
<evidence type="ECO:0000313" key="14">
    <source>
        <dbReference type="Proteomes" id="UP001221757"/>
    </source>
</evidence>
<evidence type="ECO:0000256" key="9">
    <source>
        <dbReference type="ARBA" id="ARBA00023242"/>
    </source>
</evidence>
<feature type="region of interest" description="Disordered" evidence="10">
    <location>
        <begin position="127"/>
        <end position="218"/>
    </location>
</feature>
<keyword evidence="14" id="KW-1185">Reference proteome</keyword>
<sequence>MAPRKRCPVCRSKQWHKEPSSGLIACSEGHILQNYRKETAELDDAGPHILKKRALKSNRQKVRKGGPDPKLYHGNRGRYFYFQCLQLILRHQVAVLTERWELPAEFEVVCRDMWALHLGLLRHPPPPEPYLGAQESDEEPPQAENPTASTARESPGFEDAESKTAPSSDGESETDEEPANDPELEELLAENSASESSSEGEDEVDAKSVPPRRTPKRHEHERLVNTLAVIVVACWTLRVPILYRDLTRLIESYELPYLEATRVLPPDMTLHLTKHNIQALSPPNTPNALVVHNLASSLAKRIYSAFGVLTPQANAAPILWRVVAQGLGGTPTLYRLTKRLSTVLELPLTLHQSLAPRLQPRTKKGRQHGSHLFDNVAPEVAFLAAAIIVLKMVYGLDGKSRLPADPEDPASDMPRIDEYLGLLRRLDDVEGKTRDTEFDSKTAMVIEDLCDDTVDEYLAFCERALVGPANAEHDVLERYFPLRASQRTGEAIATEGARPELRGTGLQDGEKEALGPGAEYTLWDSEEMPDDYAAVMSRAADWAGVGEEDLSAVVGVTSGGSGGGGERNGVRAEMAWRWTARMAWTAVGMMTYCSEKRFV</sequence>
<keyword evidence="7" id="KW-0238">DNA-binding</keyword>
<dbReference type="InterPro" id="IPR033599">
    <property type="entry name" value="TAF1B/Rrn7"/>
</dbReference>
<dbReference type="GO" id="GO:0008270">
    <property type="term" value="F:zinc ion binding"/>
    <property type="evidence" value="ECO:0007669"/>
    <property type="project" value="UniProtKB-KW"/>
</dbReference>
<feature type="region of interest" description="Disordered" evidence="10">
    <location>
        <begin position="494"/>
        <end position="513"/>
    </location>
</feature>
<proteinExistence type="inferred from homology"/>
<evidence type="ECO:0000256" key="2">
    <source>
        <dbReference type="ARBA" id="ARBA00006899"/>
    </source>
</evidence>